<sequence length="38" mass="4597">MFPGILPQYLSSFYFNARKHLFYYLTKQMPLPLIGIRM</sequence>
<dbReference type="EMBL" id="CACRUV010000036">
    <property type="protein sequence ID" value="VYU62133.1"/>
    <property type="molecule type" value="Genomic_DNA"/>
</dbReference>
<evidence type="ECO:0000313" key="1">
    <source>
        <dbReference type="EMBL" id="VYU62133.1"/>
    </source>
</evidence>
<gene>
    <name evidence="1" type="ORF">PMLFYP103_02890</name>
</gene>
<organism evidence="1">
    <name type="scientific">Parabacteroides merdae</name>
    <dbReference type="NCBI Taxonomy" id="46503"/>
    <lineage>
        <taxon>Bacteria</taxon>
        <taxon>Pseudomonadati</taxon>
        <taxon>Bacteroidota</taxon>
        <taxon>Bacteroidia</taxon>
        <taxon>Bacteroidales</taxon>
        <taxon>Tannerellaceae</taxon>
        <taxon>Parabacteroides</taxon>
    </lineage>
</organism>
<dbReference type="AlphaFoldDB" id="A0A6N3GDJ4"/>
<reference evidence="1" key="1">
    <citation type="submission" date="2019-11" db="EMBL/GenBank/DDBJ databases">
        <authorList>
            <person name="Feng L."/>
        </authorList>
    </citation>
    <scope>NUCLEOTIDE SEQUENCE</scope>
    <source>
        <strain evidence="1">PmerdaeLFYP103</strain>
    </source>
</reference>
<accession>A0A6N3GDJ4</accession>
<name>A0A6N3GDJ4_9BACT</name>
<protein>
    <submittedName>
        <fullName evidence="1">Uncharacterized protein</fullName>
    </submittedName>
</protein>
<proteinExistence type="predicted"/>